<dbReference type="RefSeq" id="WP_078320159.1">
    <property type="nucleotide sequence ID" value="NZ_FXTS01000006.1"/>
</dbReference>
<dbReference type="SUPFAM" id="SSF50630">
    <property type="entry name" value="Acid proteases"/>
    <property type="match status" value="1"/>
</dbReference>
<evidence type="ECO:0000259" key="1">
    <source>
        <dbReference type="Pfam" id="PF05618"/>
    </source>
</evidence>
<comment type="caution">
    <text evidence="2">The sequence shown here is derived from an EMBL/GenBank/DDBJ whole genome shotgun (WGS) entry which is preliminary data.</text>
</comment>
<keyword evidence="3" id="KW-1185">Reference proteome</keyword>
<evidence type="ECO:0000313" key="2">
    <source>
        <dbReference type="EMBL" id="OOV86704.1"/>
    </source>
</evidence>
<dbReference type="InterPro" id="IPR021109">
    <property type="entry name" value="Peptidase_aspartic_dom_sf"/>
</dbReference>
<sequence>MTENPIHKRTLGWREALSIPSLGVEEIIAKVDTGARTSAIHAFFVEPFKAADGRDWVRFGLHPLRQEQQPELVVEAPVKDRRQVSDSGGHSEERYVIETVLKIGDETLVAEVTLTDRETMAYRMLLGRTALRGRFIVDPDLSYACSAPQRHPNA</sequence>
<reference evidence="2" key="1">
    <citation type="submission" date="2017-02" db="EMBL/GenBank/DDBJ databases">
        <title>Draft Genome Sequence of the Salt Water Bacterium Oceanospirillum linum ATCC 11336.</title>
        <authorList>
            <person name="Trachtenberg A.M."/>
            <person name="Carney J.G."/>
            <person name="Linnane J.D."/>
            <person name="Rheaume B.A."/>
            <person name="Pitts N.L."/>
            <person name="Mykles D.L."/>
            <person name="Maclea K.S."/>
        </authorList>
    </citation>
    <scope>NUCLEOTIDE SEQUENCE [LARGE SCALE GENOMIC DNA]</scope>
    <source>
        <strain evidence="2">ATCC 11336</strain>
    </source>
</reference>
<dbReference type="Gene3D" id="2.40.70.10">
    <property type="entry name" value="Acid Proteases"/>
    <property type="match status" value="1"/>
</dbReference>
<dbReference type="EMBL" id="MTSD02000005">
    <property type="protein sequence ID" value="OOV86704.1"/>
    <property type="molecule type" value="Genomic_DNA"/>
</dbReference>
<protein>
    <submittedName>
        <fullName evidence="2">Ribosomal protein S6 modification protein</fullName>
    </submittedName>
</protein>
<feature type="domain" description="Retropepsin-like aspartic endopeptidase" evidence="1">
    <location>
        <begin position="11"/>
        <end position="143"/>
    </location>
</feature>
<gene>
    <name evidence="2" type="ORF">BTA35_0212600</name>
</gene>
<evidence type="ECO:0000313" key="3">
    <source>
        <dbReference type="Proteomes" id="UP000190064"/>
    </source>
</evidence>
<dbReference type="AlphaFoldDB" id="A0A1T1HA13"/>
<dbReference type="Pfam" id="PF05618">
    <property type="entry name" value="Zn_protease"/>
    <property type="match status" value="1"/>
</dbReference>
<name>A0A1T1HA13_OCELI</name>
<dbReference type="STRING" id="966.BTA35_0212600"/>
<dbReference type="PANTHER" id="PTHR38037">
    <property type="entry name" value="ZN_PROTEASE DOMAIN-CONTAINING PROTEIN"/>
    <property type="match status" value="1"/>
</dbReference>
<dbReference type="Proteomes" id="UP000190064">
    <property type="component" value="Unassembled WGS sequence"/>
</dbReference>
<organism evidence="2 3">
    <name type="scientific">Oceanospirillum linum</name>
    <dbReference type="NCBI Taxonomy" id="966"/>
    <lineage>
        <taxon>Bacteria</taxon>
        <taxon>Pseudomonadati</taxon>
        <taxon>Pseudomonadota</taxon>
        <taxon>Gammaproteobacteria</taxon>
        <taxon>Oceanospirillales</taxon>
        <taxon>Oceanospirillaceae</taxon>
        <taxon>Oceanospirillum</taxon>
    </lineage>
</organism>
<proteinExistence type="predicted"/>
<dbReference type="InterPro" id="IPR008503">
    <property type="entry name" value="Asp_endopeptidase"/>
</dbReference>
<dbReference type="PANTHER" id="PTHR38037:SF1">
    <property type="entry name" value="ATP-DEPENDENT ZINC PROTEASE DOMAIN-CONTAINING PROTEIN-RELATED"/>
    <property type="match status" value="1"/>
</dbReference>
<accession>A0A1T1HA13</accession>